<dbReference type="PROSITE" id="PS00455">
    <property type="entry name" value="AMP_BINDING"/>
    <property type="match status" value="1"/>
</dbReference>
<name>A0A8J3V155_9ACTN</name>
<dbReference type="Pfam" id="PF13193">
    <property type="entry name" value="AMP-binding_C"/>
    <property type="match status" value="1"/>
</dbReference>
<reference evidence="3" key="1">
    <citation type="submission" date="2021-01" db="EMBL/GenBank/DDBJ databases">
        <title>Whole genome shotgun sequence of Planotetraspora thailandica NBRC 104271.</title>
        <authorList>
            <person name="Komaki H."/>
            <person name="Tamura T."/>
        </authorList>
    </citation>
    <scope>NUCLEOTIDE SEQUENCE</scope>
    <source>
        <strain evidence="3">NBRC 104271</strain>
    </source>
</reference>
<sequence length="517" mass="55762">MEKGSPAVSREPMGQLSLVHSLEYAAAVHADRAALRLAGGNMTWGQTRERVARIGGALREAGVRPGDRVAVGLANRPEYLELFYSIAWAGGIVAPLNTRLTESDLRGYMDCIAPRLVVSDSLQVTQAVQQKYPVVAIEGAAPGTGLDDLAAQGPSVGPHLRHEDDIAVLFGTGGTTGIPKAVAHTDRSLVSNAYHTVMELGYDEHTVYLHAAPMFHIADCCSLFAVTLRGGSHAFLERFSPQGFLTVMQQRQVTATLLVPTMISAVLDSDSLARTDLSAWRTLFYGGAPIHPRLLDRALAELSCDLVQGYGMTEISLGAILGARPHHAVRHNGPDFPLARSCGRPATGVRIRISGAEIPGDVGEIEVAGPNVFCGYWDNGVAKDVRQDGWFKTGDLAFQDAEANIYIVDRAKDVIITGGENVYSIEVERAIQALPGVKDAVVIGLPDPYWGERIHALVVPSSPDVTAADMTVQLHGKLAGYKRPRSYDFVQNLPRTPAGKINKAELVHRYSVQEQER</sequence>
<dbReference type="PANTHER" id="PTHR43201">
    <property type="entry name" value="ACYL-COA SYNTHETASE"/>
    <property type="match status" value="1"/>
</dbReference>
<proteinExistence type="predicted"/>
<feature type="domain" description="AMP-dependent synthetase/ligase" evidence="1">
    <location>
        <begin position="23"/>
        <end position="377"/>
    </location>
</feature>
<dbReference type="Pfam" id="PF00501">
    <property type="entry name" value="AMP-binding"/>
    <property type="match status" value="1"/>
</dbReference>
<dbReference type="SUPFAM" id="SSF56801">
    <property type="entry name" value="Acetyl-CoA synthetase-like"/>
    <property type="match status" value="1"/>
</dbReference>
<evidence type="ECO:0000259" key="2">
    <source>
        <dbReference type="Pfam" id="PF13193"/>
    </source>
</evidence>
<dbReference type="InterPro" id="IPR020845">
    <property type="entry name" value="AMP-binding_CS"/>
</dbReference>
<dbReference type="EMBL" id="BOOR01000027">
    <property type="protein sequence ID" value="GII55513.1"/>
    <property type="molecule type" value="Genomic_DNA"/>
</dbReference>
<comment type="caution">
    <text evidence="3">The sequence shown here is derived from an EMBL/GenBank/DDBJ whole genome shotgun (WGS) entry which is preliminary data.</text>
</comment>
<evidence type="ECO:0000313" key="4">
    <source>
        <dbReference type="Proteomes" id="UP000605992"/>
    </source>
</evidence>
<dbReference type="Proteomes" id="UP000605992">
    <property type="component" value="Unassembled WGS sequence"/>
</dbReference>
<dbReference type="InterPro" id="IPR042099">
    <property type="entry name" value="ANL_N_sf"/>
</dbReference>
<organism evidence="3 4">
    <name type="scientific">Planotetraspora thailandica</name>
    <dbReference type="NCBI Taxonomy" id="487172"/>
    <lineage>
        <taxon>Bacteria</taxon>
        <taxon>Bacillati</taxon>
        <taxon>Actinomycetota</taxon>
        <taxon>Actinomycetes</taxon>
        <taxon>Streptosporangiales</taxon>
        <taxon>Streptosporangiaceae</taxon>
        <taxon>Planotetraspora</taxon>
    </lineage>
</organism>
<dbReference type="InterPro" id="IPR045851">
    <property type="entry name" value="AMP-bd_C_sf"/>
</dbReference>
<dbReference type="InterPro" id="IPR000873">
    <property type="entry name" value="AMP-dep_synth/lig_dom"/>
</dbReference>
<dbReference type="InterPro" id="IPR025110">
    <property type="entry name" value="AMP-bd_C"/>
</dbReference>
<evidence type="ECO:0000313" key="3">
    <source>
        <dbReference type="EMBL" id="GII55513.1"/>
    </source>
</evidence>
<keyword evidence="3" id="KW-0436">Ligase</keyword>
<feature type="domain" description="AMP-binding enzyme C-terminal" evidence="2">
    <location>
        <begin position="426"/>
        <end position="500"/>
    </location>
</feature>
<dbReference type="Gene3D" id="3.40.50.12780">
    <property type="entry name" value="N-terminal domain of ligase-like"/>
    <property type="match status" value="1"/>
</dbReference>
<accession>A0A8J3V155</accession>
<dbReference type="PANTHER" id="PTHR43201:SF32">
    <property type="entry name" value="2-SUCCINYLBENZOATE--COA LIGASE, CHLOROPLASTIC_PEROXISOMAL"/>
    <property type="match status" value="1"/>
</dbReference>
<keyword evidence="4" id="KW-1185">Reference proteome</keyword>
<protein>
    <submittedName>
        <fullName evidence="3">Fatty-acid--CoA ligase</fullName>
    </submittedName>
</protein>
<dbReference type="AlphaFoldDB" id="A0A8J3V155"/>
<evidence type="ECO:0000259" key="1">
    <source>
        <dbReference type="Pfam" id="PF00501"/>
    </source>
</evidence>
<dbReference type="Gene3D" id="3.30.300.30">
    <property type="match status" value="1"/>
</dbReference>
<dbReference type="GO" id="GO:0006631">
    <property type="term" value="P:fatty acid metabolic process"/>
    <property type="evidence" value="ECO:0007669"/>
    <property type="project" value="TreeGrafter"/>
</dbReference>
<dbReference type="GO" id="GO:0031956">
    <property type="term" value="F:medium-chain fatty acid-CoA ligase activity"/>
    <property type="evidence" value="ECO:0007669"/>
    <property type="project" value="TreeGrafter"/>
</dbReference>
<gene>
    <name evidence="3" type="ORF">Pth03_39020</name>
</gene>